<proteinExistence type="predicted"/>
<name>E6Q6Q7_9ZZZZ</name>
<dbReference type="Pfam" id="PF09700">
    <property type="entry name" value="Cas_Cmr3"/>
    <property type="match status" value="1"/>
</dbReference>
<dbReference type="AlphaFoldDB" id="E6Q6Q7"/>
<accession>E6Q6Q7</accession>
<evidence type="ECO:0000313" key="1">
    <source>
        <dbReference type="EMBL" id="CBI02882.1"/>
    </source>
</evidence>
<sequence length="265" mass="29174">MTLGRDDDAAREALWMPYPEKNGKPRRGARWWGESAFARWLAGEIPQSEEAREGLTLQRRRQVRVSIDPASNTVSDGALFSHDVVETLERDAEWAFGVETNCRIAADQVATLGSDRRLAYVESLDDALFAMPMALRQASANGSRGLRLVLVTPACFEHGWLPDGFAPNGEQYRGRLHGLEAELILRSALVDRPIAVSGWDMVAGQPKQTARMVPAGAVYFFERADESAFTAAHIEALWLSPVGGRTNEGFGRVVPALWNPQQNGA</sequence>
<dbReference type="EMBL" id="CABO01000043">
    <property type="protein sequence ID" value="CBI02882.1"/>
    <property type="molecule type" value="Genomic_DNA"/>
</dbReference>
<organism evidence="1">
    <name type="scientific">mine drainage metagenome</name>
    <dbReference type="NCBI Taxonomy" id="410659"/>
    <lineage>
        <taxon>unclassified sequences</taxon>
        <taxon>metagenomes</taxon>
        <taxon>ecological metagenomes</taxon>
    </lineage>
</organism>
<protein>
    <submittedName>
        <fullName evidence="1">Putative CRISPR-associated protein Crm3</fullName>
    </submittedName>
</protein>
<dbReference type="Gene3D" id="2.60.40.4350">
    <property type="match status" value="1"/>
</dbReference>
<dbReference type="InterPro" id="IPR019117">
    <property type="entry name" value="CRISPR-assoc_protein_Cmr3"/>
</dbReference>
<comment type="caution">
    <text evidence="1">The sequence shown here is derived from an EMBL/GenBank/DDBJ whole genome shotgun (WGS) entry which is preliminary data.</text>
</comment>
<gene>
    <name evidence="1" type="ORF">CARN4_1247</name>
</gene>
<reference evidence="1" key="1">
    <citation type="submission" date="2009-10" db="EMBL/GenBank/DDBJ databases">
        <title>Diversity of trophic interactions inside an arsenic-rich microbial ecosystem.</title>
        <authorList>
            <person name="Bertin P.N."/>
            <person name="Heinrich-Salmeron A."/>
            <person name="Pelletier E."/>
            <person name="Goulhen-Chollet F."/>
            <person name="Arsene-Ploetze F."/>
            <person name="Gallien S."/>
            <person name="Calteau A."/>
            <person name="Vallenet D."/>
            <person name="Casiot C."/>
            <person name="Chane-Woon-Ming B."/>
            <person name="Giloteaux L."/>
            <person name="Barakat M."/>
            <person name="Bonnefoy V."/>
            <person name="Bruneel O."/>
            <person name="Chandler M."/>
            <person name="Cleiss J."/>
            <person name="Duran R."/>
            <person name="Elbaz-Poulichet F."/>
            <person name="Fonknechten N."/>
            <person name="Lauga B."/>
            <person name="Mornico D."/>
            <person name="Ortet P."/>
            <person name="Schaeffer C."/>
            <person name="Siguier P."/>
            <person name="Alexander Thil Smith A."/>
            <person name="Van Dorsselaer A."/>
            <person name="Weissenbach J."/>
            <person name="Medigue C."/>
            <person name="Le Paslier D."/>
        </authorList>
    </citation>
    <scope>NUCLEOTIDE SEQUENCE</scope>
</reference>